<evidence type="ECO:0000313" key="11">
    <source>
        <dbReference type="Proteomes" id="UP001303473"/>
    </source>
</evidence>
<name>A0AAN6MZM3_9PEZI</name>
<dbReference type="Pfam" id="PF11807">
    <property type="entry name" value="UstYa"/>
    <property type="match status" value="1"/>
</dbReference>
<evidence type="ECO:0000256" key="9">
    <source>
        <dbReference type="SAM" id="Phobius"/>
    </source>
</evidence>
<dbReference type="GO" id="GO:0043386">
    <property type="term" value="P:mycotoxin biosynthetic process"/>
    <property type="evidence" value="ECO:0007669"/>
    <property type="project" value="InterPro"/>
</dbReference>
<keyword evidence="7" id="KW-0325">Glycoprotein</keyword>
<keyword evidence="5" id="KW-0843">Virulence</keyword>
<gene>
    <name evidence="10" type="ORF">QBC46DRAFT_397389</name>
</gene>
<dbReference type="EMBL" id="MU853921">
    <property type="protein sequence ID" value="KAK3935488.1"/>
    <property type="molecule type" value="Genomic_DNA"/>
</dbReference>
<evidence type="ECO:0000256" key="6">
    <source>
        <dbReference type="ARBA" id="ARBA00023136"/>
    </source>
</evidence>
<dbReference type="AlphaFoldDB" id="A0AAN6MZM3"/>
<evidence type="ECO:0000256" key="8">
    <source>
        <dbReference type="ARBA" id="ARBA00035112"/>
    </source>
</evidence>
<evidence type="ECO:0000256" key="2">
    <source>
        <dbReference type="ARBA" id="ARBA00004685"/>
    </source>
</evidence>
<evidence type="ECO:0000256" key="1">
    <source>
        <dbReference type="ARBA" id="ARBA00004167"/>
    </source>
</evidence>
<keyword evidence="11" id="KW-1185">Reference proteome</keyword>
<feature type="transmembrane region" description="Helical" evidence="9">
    <location>
        <begin position="51"/>
        <end position="73"/>
    </location>
</feature>
<protein>
    <recommendedName>
        <fullName evidence="12">Cyclochlorotine biosynthesis protein O</fullName>
    </recommendedName>
</protein>
<evidence type="ECO:0000256" key="4">
    <source>
        <dbReference type="ARBA" id="ARBA00022989"/>
    </source>
</evidence>
<comment type="subcellular location">
    <subcellularLocation>
        <location evidence="1">Membrane</location>
        <topology evidence="1">Single-pass membrane protein</topology>
    </subcellularLocation>
</comment>
<comment type="similarity">
    <text evidence="8">Belongs to the ustYa family.</text>
</comment>
<organism evidence="10 11">
    <name type="scientific">Diplogelasinospora grovesii</name>
    <dbReference type="NCBI Taxonomy" id="303347"/>
    <lineage>
        <taxon>Eukaryota</taxon>
        <taxon>Fungi</taxon>
        <taxon>Dikarya</taxon>
        <taxon>Ascomycota</taxon>
        <taxon>Pezizomycotina</taxon>
        <taxon>Sordariomycetes</taxon>
        <taxon>Sordariomycetidae</taxon>
        <taxon>Sordariales</taxon>
        <taxon>Diplogelasinosporaceae</taxon>
        <taxon>Diplogelasinospora</taxon>
    </lineage>
</organism>
<evidence type="ECO:0000256" key="3">
    <source>
        <dbReference type="ARBA" id="ARBA00022692"/>
    </source>
</evidence>
<evidence type="ECO:0000256" key="7">
    <source>
        <dbReference type="ARBA" id="ARBA00023180"/>
    </source>
</evidence>
<comment type="pathway">
    <text evidence="2">Mycotoxin biosynthesis.</text>
</comment>
<dbReference type="Proteomes" id="UP001303473">
    <property type="component" value="Unassembled WGS sequence"/>
</dbReference>
<accession>A0AAN6MZM3</accession>
<dbReference type="InterPro" id="IPR021765">
    <property type="entry name" value="UstYa-like"/>
</dbReference>
<sequence>MSFLMDMFNARAARRSEPIKYDRVKEDENDGSVSGSIDILSERSSLTRSLLVHRLLLVFQALAMGILAAYVVFGPRHPSDVACAQQLSPYSPYIESGDLEYVEFQAQNHLMQPSPYRGHPTREVEEAWLKLWRLPTIHFAEEKMVALNKTPADLYAKVAPKYGGDMMGFFDVFHQLHCLSLVRQYTYRNDYDYSNVTAFRAPEEVVRGHIDHCIETIRKAIMCTGDVTPVVFRKDDGRAEGFKSDFNIQRKCRNFTKIQEWAFEHRGYAQ</sequence>
<evidence type="ECO:0000256" key="5">
    <source>
        <dbReference type="ARBA" id="ARBA00023026"/>
    </source>
</evidence>
<dbReference type="GO" id="GO:0016020">
    <property type="term" value="C:membrane"/>
    <property type="evidence" value="ECO:0007669"/>
    <property type="project" value="UniProtKB-SubCell"/>
</dbReference>
<evidence type="ECO:0008006" key="12">
    <source>
        <dbReference type="Google" id="ProtNLM"/>
    </source>
</evidence>
<evidence type="ECO:0000313" key="10">
    <source>
        <dbReference type="EMBL" id="KAK3935488.1"/>
    </source>
</evidence>
<dbReference type="PANTHER" id="PTHR33365">
    <property type="entry name" value="YALI0B05434P"/>
    <property type="match status" value="1"/>
</dbReference>
<proteinExistence type="inferred from homology"/>
<reference evidence="11" key="1">
    <citation type="journal article" date="2023" name="Mol. Phylogenet. Evol.">
        <title>Genome-scale phylogeny and comparative genomics of the fungal order Sordariales.</title>
        <authorList>
            <person name="Hensen N."/>
            <person name="Bonometti L."/>
            <person name="Westerberg I."/>
            <person name="Brannstrom I.O."/>
            <person name="Guillou S."/>
            <person name="Cros-Aarteil S."/>
            <person name="Calhoun S."/>
            <person name="Haridas S."/>
            <person name="Kuo A."/>
            <person name="Mondo S."/>
            <person name="Pangilinan J."/>
            <person name="Riley R."/>
            <person name="LaButti K."/>
            <person name="Andreopoulos B."/>
            <person name="Lipzen A."/>
            <person name="Chen C."/>
            <person name="Yan M."/>
            <person name="Daum C."/>
            <person name="Ng V."/>
            <person name="Clum A."/>
            <person name="Steindorff A."/>
            <person name="Ohm R.A."/>
            <person name="Martin F."/>
            <person name="Silar P."/>
            <person name="Natvig D.O."/>
            <person name="Lalanne C."/>
            <person name="Gautier V."/>
            <person name="Ament-Velasquez S.L."/>
            <person name="Kruys A."/>
            <person name="Hutchinson M.I."/>
            <person name="Powell A.J."/>
            <person name="Barry K."/>
            <person name="Miller A.N."/>
            <person name="Grigoriev I.V."/>
            <person name="Debuchy R."/>
            <person name="Gladieux P."/>
            <person name="Hiltunen Thoren M."/>
            <person name="Johannesson H."/>
        </authorList>
    </citation>
    <scope>NUCLEOTIDE SEQUENCE [LARGE SCALE GENOMIC DNA]</scope>
    <source>
        <strain evidence="11">CBS 340.73</strain>
    </source>
</reference>
<comment type="caution">
    <text evidence="10">The sequence shown here is derived from an EMBL/GenBank/DDBJ whole genome shotgun (WGS) entry which is preliminary data.</text>
</comment>
<keyword evidence="3 9" id="KW-0812">Transmembrane</keyword>
<keyword evidence="4 9" id="KW-1133">Transmembrane helix</keyword>
<dbReference type="PANTHER" id="PTHR33365:SF4">
    <property type="entry name" value="CYCLOCHLOROTINE BIOSYNTHESIS PROTEIN O"/>
    <property type="match status" value="1"/>
</dbReference>
<keyword evidence="6 9" id="KW-0472">Membrane</keyword>